<reference evidence="1 2" key="1">
    <citation type="submission" date="2016-04" db="EMBL/GenBank/DDBJ databases">
        <title>Complete genome sequence and analysis of deep-sea sediment isolate, Amycolatopsis sp. WP1.</title>
        <authorList>
            <person name="Wang H."/>
            <person name="Chen S."/>
            <person name="Wu Q."/>
        </authorList>
    </citation>
    <scope>NUCLEOTIDE SEQUENCE [LARGE SCALE GENOMIC DNA]</scope>
    <source>
        <strain evidence="1 2">WP1</strain>
    </source>
</reference>
<organism evidence="1 2">
    <name type="scientific">Amycolatopsis albispora</name>
    <dbReference type="NCBI Taxonomy" id="1804986"/>
    <lineage>
        <taxon>Bacteria</taxon>
        <taxon>Bacillati</taxon>
        <taxon>Actinomycetota</taxon>
        <taxon>Actinomycetes</taxon>
        <taxon>Pseudonocardiales</taxon>
        <taxon>Pseudonocardiaceae</taxon>
        <taxon>Amycolatopsis</taxon>
    </lineage>
</organism>
<dbReference type="EMBL" id="CP015163">
    <property type="protein sequence ID" value="AXB45893.1"/>
    <property type="molecule type" value="Genomic_DNA"/>
</dbReference>
<evidence type="ECO:0000313" key="1">
    <source>
        <dbReference type="EMBL" id="AXB45893.1"/>
    </source>
</evidence>
<proteinExistence type="predicted"/>
<sequence>MGLPDGITVDHFHTGASLLDCAEESVLRLRTAALFVGVTRRDELSGAQGTGLVQTLRLVKWPHRLFRAEAYFRLKPGGVLRVVGDAPEDREAEMRAELADFLTGLQVTR</sequence>
<dbReference type="RefSeq" id="WP_113695123.1">
    <property type="nucleotide sequence ID" value="NZ_CP015163.1"/>
</dbReference>
<accession>A0A344LCW9</accession>
<gene>
    <name evidence="1" type="ORF">A4R43_28260</name>
</gene>
<evidence type="ECO:0000313" key="2">
    <source>
        <dbReference type="Proteomes" id="UP000250434"/>
    </source>
</evidence>
<dbReference type="KEGG" id="aab:A4R43_28260"/>
<protein>
    <submittedName>
        <fullName evidence="1">Uncharacterized protein</fullName>
    </submittedName>
</protein>
<keyword evidence="2" id="KW-1185">Reference proteome</keyword>
<dbReference type="AlphaFoldDB" id="A0A344LCW9"/>
<name>A0A344LCW9_9PSEU</name>
<dbReference type="Proteomes" id="UP000250434">
    <property type="component" value="Chromosome"/>
</dbReference>